<comment type="caution">
    <text evidence="1">The sequence shown here is derived from an EMBL/GenBank/DDBJ whole genome shotgun (WGS) entry which is preliminary data.</text>
</comment>
<accession>A0A0F9EKI9</accession>
<dbReference type="EMBL" id="LAZR01024613">
    <property type="protein sequence ID" value="KKL74554.1"/>
    <property type="molecule type" value="Genomic_DNA"/>
</dbReference>
<name>A0A0F9EKI9_9ZZZZ</name>
<gene>
    <name evidence="1" type="ORF">LCGC14_2063750</name>
</gene>
<proteinExistence type="predicted"/>
<sequence>MGLQIECNSIKEVFIDYGSEVMALVQQGKLNGLAKLTDDFHSELIAKIREVVEGAELTDGEIERSRTFGLHGESMPAIHVEAIARVMKWTILKAMEEVE</sequence>
<dbReference type="AlphaFoldDB" id="A0A0F9EKI9"/>
<reference evidence="1" key="1">
    <citation type="journal article" date="2015" name="Nature">
        <title>Complex archaea that bridge the gap between prokaryotes and eukaryotes.</title>
        <authorList>
            <person name="Spang A."/>
            <person name="Saw J.H."/>
            <person name="Jorgensen S.L."/>
            <person name="Zaremba-Niedzwiedzka K."/>
            <person name="Martijn J."/>
            <person name="Lind A.E."/>
            <person name="van Eijk R."/>
            <person name="Schleper C."/>
            <person name="Guy L."/>
            <person name="Ettema T.J."/>
        </authorList>
    </citation>
    <scope>NUCLEOTIDE SEQUENCE</scope>
</reference>
<protein>
    <submittedName>
        <fullName evidence="1">Uncharacterized protein</fullName>
    </submittedName>
</protein>
<organism evidence="1">
    <name type="scientific">marine sediment metagenome</name>
    <dbReference type="NCBI Taxonomy" id="412755"/>
    <lineage>
        <taxon>unclassified sequences</taxon>
        <taxon>metagenomes</taxon>
        <taxon>ecological metagenomes</taxon>
    </lineage>
</organism>
<evidence type="ECO:0000313" key="1">
    <source>
        <dbReference type="EMBL" id="KKL74554.1"/>
    </source>
</evidence>